<feature type="domain" description="Secretin/TonB short N-terminal" evidence="8">
    <location>
        <begin position="71"/>
        <end position="122"/>
    </location>
</feature>
<dbReference type="InterPro" id="IPR023996">
    <property type="entry name" value="TonB-dep_OMP_SusC/RagA"/>
</dbReference>
<dbReference type="SUPFAM" id="SSF49464">
    <property type="entry name" value="Carboxypeptidase regulatory domain-like"/>
    <property type="match status" value="1"/>
</dbReference>
<evidence type="ECO:0000256" key="7">
    <source>
        <dbReference type="PROSITE-ProRule" id="PRU01360"/>
    </source>
</evidence>
<dbReference type="InterPro" id="IPR039426">
    <property type="entry name" value="TonB-dep_rcpt-like"/>
</dbReference>
<dbReference type="Proteomes" id="UP001597525">
    <property type="component" value="Unassembled WGS sequence"/>
</dbReference>
<dbReference type="Gene3D" id="2.40.170.20">
    <property type="entry name" value="TonB-dependent receptor, beta-barrel domain"/>
    <property type="match status" value="1"/>
</dbReference>
<dbReference type="NCBIfam" id="TIGR04056">
    <property type="entry name" value="OMP_RagA_SusC"/>
    <property type="match status" value="1"/>
</dbReference>
<dbReference type="InterPro" id="IPR012910">
    <property type="entry name" value="Plug_dom"/>
</dbReference>
<evidence type="ECO:0000256" key="1">
    <source>
        <dbReference type="ARBA" id="ARBA00004571"/>
    </source>
</evidence>
<dbReference type="InterPro" id="IPR011662">
    <property type="entry name" value="Secretin/TonB_short_N"/>
</dbReference>
<proteinExistence type="inferred from homology"/>
<dbReference type="InterPro" id="IPR008969">
    <property type="entry name" value="CarboxyPept-like_regulatory"/>
</dbReference>
<dbReference type="Pfam" id="PF07660">
    <property type="entry name" value="STN"/>
    <property type="match status" value="1"/>
</dbReference>
<dbReference type="InterPro" id="IPR036942">
    <property type="entry name" value="Beta-barrel_TonB_sf"/>
</dbReference>
<evidence type="ECO:0000313" key="9">
    <source>
        <dbReference type="EMBL" id="MFD2966868.1"/>
    </source>
</evidence>
<keyword evidence="5 7" id="KW-0472">Membrane</keyword>
<keyword evidence="10" id="KW-1185">Reference proteome</keyword>
<dbReference type="NCBIfam" id="TIGR04057">
    <property type="entry name" value="SusC_RagA_signa"/>
    <property type="match status" value="1"/>
</dbReference>
<evidence type="ECO:0000313" key="10">
    <source>
        <dbReference type="Proteomes" id="UP001597525"/>
    </source>
</evidence>
<evidence type="ECO:0000256" key="3">
    <source>
        <dbReference type="ARBA" id="ARBA00022452"/>
    </source>
</evidence>
<evidence type="ECO:0000256" key="5">
    <source>
        <dbReference type="ARBA" id="ARBA00023136"/>
    </source>
</evidence>
<dbReference type="Gene3D" id="2.170.130.10">
    <property type="entry name" value="TonB-dependent receptor, plug domain"/>
    <property type="match status" value="1"/>
</dbReference>
<dbReference type="Gene3D" id="3.55.50.30">
    <property type="match status" value="1"/>
</dbReference>
<keyword evidence="3 7" id="KW-1134">Transmembrane beta strand</keyword>
<keyword evidence="6 7" id="KW-0998">Cell outer membrane</keyword>
<dbReference type="RefSeq" id="WP_320182567.1">
    <property type="nucleotide sequence ID" value="NZ_CP138332.1"/>
</dbReference>
<evidence type="ECO:0000256" key="2">
    <source>
        <dbReference type="ARBA" id="ARBA00022448"/>
    </source>
</evidence>
<reference evidence="10" key="1">
    <citation type="journal article" date="2019" name="Int. J. Syst. Evol. Microbiol.">
        <title>The Global Catalogue of Microorganisms (GCM) 10K type strain sequencing project: providing services to taxonomists for standard genome sequencing and annotation.</title>
        <authorList>
            <consortium name="The Broad Institute Genomics Platform"/>
            <consortium name="The Broad Institute Genome Sequencing Center for Infectious Disease"/>
            <person name="Wu L."/>
            <person name="Ma J."/>
        </authorList>
    </citation>
    <scope>NUCLEOTIDE SEQUENCE [LARGE SCALE GENOMIC DNA]</scope>
    <source>
        <strain evidence="10">KCTC 22814</strain>
    </source>
</reference>
<dbReference type="InterPro" id="IPR037066">
    <property type="entry name" value="Plug_dom_sf"/>
</dbReference>
<dbReference type="SUPFAM" id="SSF56935">
    <property type="entry name" value="Porins"/>
    <property type="match status" value="1"/>
</dbReference>
<sequence>MMNKTLPTPWYRKISVHRHVHPCLSRLKLTALLILLIVQVQARSYAQPISIHKTNGSLADILNEIRKQSGYDFLYNQLLLKNSKPITVNIENATVEQALAICLKNQPISYIIEDQTVILQKKATSGQATKDERASSVDKALQLQVRGKIIDEQQQALESVTVLNLRSNETTRSDAQGNFGMPANPGDQLRFSLLGYTPKTVSIGNGQQALNVQLQQTSVQLDETVVTALGIRREERSLGYAVSEVDGEGLKKARETNVINSLAGKVPGLIINSTAGGPAGSSRVIIRGNTTVTGNNQPLYVVDGVPIDNSNYGGTGSGQYAEGYDMGDAISAINPDDIDKISVLKGPSAAALYGTRAANGVILITTKKGSTNKALGIEFNSTSSFETQLTTYDGYQRLFGQGTKQNVPTSALQARTTLFQNFGARLDPDLMVESYDGVMRPYAFVEDNIGGFFRTGSTYSNNLSFTSGNENSSFRFSAADLRVKDIIPASGVRRNTFSLNGTSKFGSKISLEARAMYMNENVKNRPALADSPSNIGNAFIGLASNMDQSLFANTYKNPDGSYIEWGGGQYRLNPYWVINEMYNETNKNRLMAAAQLSYTATSWLNVQGRASTDLTFLDFEKFSPRTTPGFVTGGLDQMDRKFVTTEADVLVTAQKQVTTDLHLSARLGGSISRVDNSGRTMQFTNMTVRDAIIPTSFTDKNILPMSYARHLNSLYGLFSAGYKNYLYIDASVRRDASSTLPENGNSYIYPSVAGSFVFSDAFKIDKSFLSFGKFRASAAEVGGDTEAYLLDLYYAINPLSFNGQAYGGAATEVLPAQGLRPTRTRSFELGTELKFLNNRIGLDVTYYTQKSRDQINRVPIPYSSGFQTRMINAGVVSNRGVEILLNTSLIAKEKFQWDMSFNFARNVNMVESLADGVPFLTLSDARWMSVAVVAKPDAPYGSILAFDQQTDPQGNIILDPVSLLPLQSEERQLVGKGIYDWTGGISNTMNYQNFSLSFIMDIKSGADMFSMTNLFAASRGSLNSTLEGRNEWIISEEERQMANMTIEQWTAAGNVRGLVPKGVIRSIDENGNEVFTENTRAVDPSVYWAQIVQDGGVARPYIYDASYVKMREITFGYRLPTALTRKWGIQDMQVSVVSRNPFIIYKDVPNIDPDSNYNNGNGQGLEYGSLPTRKSWGINLNVRF</sequence>
<name>A0ABW6BEL1_9SPHI</name>
<evidence type="ECO:0000256" key="6">
    <source>
        <dbReference type="ARBA" id="ARBA00023237"/>
    </source>
</evidence>
<protein>
    <submittedName>
        <fullName evidence="9">SusC/RagA family TonB-linked outer membrane protein</fullName>
    </submittedName>
</protein>
<dbReference type="SMART" id="SM00965">
    <property type="entry name" value="STN"/>
    <property type="match status" value="1"/>
</dbReference>
<dbReference type="Pfam" id="PF13715">
    <property type="entry name" value="CarbopepD_reg_2"/>
    <property type="match status" value="1"/>
</dbReference>
<comment type="caution">
    <text evidence="9">The sequence shown here is derived from an EMBL/GenBank/DDBJ whole genome shotgun (WGS) entry which is preliminary data.</text>
</comment>
<comment type="subcellular location">
    <subcellularLocation>
        <location evidence="1 7">Cell outer membrane</location>
        <topology evidence="1 7">Multi-pass membrane protein</topology>
    </subcellularLocation>
</comment>
<accession>A0ABW6BEL1</accession>
<dbReference type="EMBL" id="JBHUPB010000004">
    <property type="protein sequence ID" value="MFD2966868.1"/>
    <property type="molecule type" value="Genomic_DNA"/>
</dbReference>
<comment type="similarity">
    <text evidence="7">Belongs to the TonB-dependent receptor family.</text>
</comment>
<keyword evidence="4 7" id="KW-0812">Transmembrane</keyword>
<gene>
    <name evidence="9" type="ORF">ACFS7Y_05695</name>
</gene>
<evidence type="ECO:0000259" key="8">
    <source>
        <dbReference type="SMART" id="SM00965"/>
    </source>
</evidence>
<evidence type="ECO:0000256" key="4">
    <source>
        <dbReference type="ARBA" id="ARBA00022692"/>
    </source>
</evidence>
<organism evidence="9 10">
    <name type="scientific">Sphingobacterium bambusae</name>
    <dbReference type="NCBI Taxonomy" id="662858"/>
    <lineage>
        <taxon>Bacteria</taxon>
        <taxon>Pseudomonadati</taxon>
        <taxon>Bacteroidota</taxon>
        <taxon>Sphingobacteriia</taxon>
        <taxon>Sphingobacteriales</taxon>
        <taxon>Sphingobacteriaceae</taxon>
        <taxon>Sphingobacterium</taxon>
    </lineage>
</organism>
<dbReference type="InterPro" id="IPR023997">
    <property type="entry name" value="TonB-dep_OMP_SusC/RagA_CS"/>
</dbReference>
<keyword evidence="2 7" id="KW-0813">Transport</keyword>
<dbReference type="PROSITE" id="PS52016">
    <property type="entry name" value="TONB_DEPENDENT_REC_3"/>
    <property type="match status" value="1"/>
</dbReference>
<dbReference type="Pfam" id="PF07715">
    <property type="entry name" value="Plug"/>
    <property type="match status" value="1"/>
</dbReference>